<keyword evidence="5" id="KW-0464">Manganese</keyword>
<dbReference type="Gene3D" id="3.90.870.10">
    <property type="entry name" value="DHBP synthase"/>
    <property type="match status" value="1"/>
</dbReference>
<dbReference type="InterPro" id="IPR017945">
    <property type="entry name" value="DHBP_synth_RibB-like_a/b_dom"/>
</dbReference>
<proteinExistence type="inferred from homology"/>
<comment type="catalytic activity">
    <reaction evidence="5">
        <text>D-ribulose 5-phosphate = (2S)-2-hydroxy-3-oxobutyl phosphate + formate + H(+)</text>
        <dbReference type="Rhea" id="RHEA:18457"/>
        <dbReference type="ChEBI" id="CHEBI:15378"/>
        <dbReference type="ChEBI" id="CHEBI:15740"/>
        <dbReference type="ChEBI" id="CHEBI:58121"/>
        <dbReference type="ChEBI" id="CHEBI:58830"/>
        <dbReference type="EC" id="4.1.99.12"/>
    </reaction>
</comment>
<keyword evidence="5" id="KW-0456">Lyase</keyword>
<dbReference type="OrthoDB" id="9793111at2"/>
<dbReference type="NCBIfam" id="TIGR00506">
    <property type="entry name" value="ribB"/>
    <property type="match status" value="1"/>
</dbReference>
<evidence type="ECO:0000256" key="3">
    <source>
        <dbReference type="ARBA" id="ARBA00022619"/>
    </source>
</evidence>
<keyword evidence="3 5" id="KW-0686">Riboflavin biosynthesis</keyword>
<evidence type="ECO:0000256" key="4">
    <source>
        <dbReference type="ARBA" id="ARBA00022723"/>
    </source>
</evidence>
<comment type="pathway">
    <text evidence="2 5">Cofactor biosynthesis; riboflavin biosynthesis; 2-hydroxy-3-oxobutyl phosphate from D-ribulose 5-phosphate: step 1/1.</text>
</comment>
<evidence type="ECO:0000256" key="2">
    <source>
        <dbReference type="ARBA" id="ARBA00004904"/>
    </source>
</evidence>
<keyword evidence="7" id="KW-1185">Reference proteome</keyword>
<evidence type="ECO:0000256" key="5">
    <source>
        <dbReference type="RuleBase" id="RU003843"/>
    </source>
</evidence>
<dbReference type="UniPathway" id="UPA00275">
    <property type="reaction ID" value="UER00399"/>
</dbReference>
<dbReference type="Proteomes" id="UP000319094">
    <property type="component" value="Unassembled WGS sequence"/>
</dbReference>
<dbReference type="EMBL" id="VFON01000002">
    <property type="protein sequence ID" value="TQL40848.1"/>
    <property type="molecule type" value="Genomic_DNA"/>
</dbReference>
<dbReference type="Pfam" id="PF00926">
    <property type="entry name" value="DHBP_synthase"/>
    <property type="match status" value="1"/>
</dbReference>
<dbReference type="InterPro" id="IPR000422">
    <property type="entry name" value="DHBP_synthase_RibB"/>
</dbReference>
<dbReference type="AlphaFoldDB" id="A0A542XYG2"/>
<dbReference type="PANTHER" id="PTHR21327">
    <property type="entry name" value="GTP CYCLOHYDROLASE II-RELATED"/>
    <property type="match status" value="1"/>
</dbReference>
<evidence type="ECO:0000313" key="6">
    <source>
        <dbReference type="EMBL" id="TQL40848.1"/>
    </source>
</evidence>
<reference evidence="6 7" key="1">
    <citation type="submission" date="2019-06" db="EMBL/GenBank/DDBJ databases">
        <title>Sequencing the genomes of 1000 actinobacteria strains.</title>
        <authorList>
            <person name="Klenk H.-P."/>
        </authorList>
    </citation>
    <scope>NUCLEOTIDE SEQUENCE [LARGE SCALE GENOMIC DNA]</scope>
    <source>
        <strain evidence="6 7">DSM 8803</strain>
    </source>
</reference>
<gene>
    <name evidence="6" type="ORF">FB468_3373</name>
</gene>
<organism evidence="6 7">
    <name type="scientific">Leucobacter komagatae</name>
    <dbReference type="NCBI Taxonomy" id="55969"/>
    <lineage>
        <taxon>Bacteria</taxon>
        <taxon>Bacillati</taxon>
        <taxon>Actinomycetota</taxon>
        <taxon>Actinomycetes</taxon>
        <taxon>Micrococcales</taxon>
        <taxon>Microbacteriaceae</taxon>
        <taxon>Leucobacter</taxon>
    </lineage>
</organism>
<name>A0A542XYG2_9MICO</name>
<dbReference type="GO" id="GO:0008686">
    <property type="term" value="F:3,4-dihydroxy-2-butanone-4-phosphate synthase activity"/>
    <property type="evidence" value="ECO:0007669"/>
    <property type="project" value="UniProtKB-EC"/>
</dbReference>
<evidence type="ECO:0000256" key="1">
    <source>
        <dbReference type="ARBA" id="ARBA00002284"/>
    </source>
</evidence>
<protein>
    <recommendedName>
        <fullName evidence="5">3,4-dihydroxy-2-butanone 4-phosphate synthase</fullName>
        <shortName evidence="5">DHBP synthase</shortName>
        <ecNumber evidence="5">4.1.99.12</ecNumber>
    </recommendedName>
</protein>
<sequence length="214" mass="22424">MEALELTPMPEVLEQLRAGHVVLVADDASRENEVDAIVSADLATPATIGWMVRHTSGLLCAPITAERADALELPPMVARNEDPRGTAYTVTVDAWGIESTGISATDRARTANVLADEASRPGDLIRPGHILPLRAHPLGTLGRGGHTEATIDLLRLAGMVPAGVLAELVNDSGEMRRAGEIRGDERFAGMAFTTVAEVAAAVTVATSGVAAYSR</sequence>
<accession>A0A542XYG2</accession>
<dbReference type="GO" id="GO:0016787">
    <property type="term" value="F:hydrolase activity"/>
    <property type="evidence" value="ECO:0007669"/>
    <property type="project" value="UniProtKB-KW"/>
</dbReference>
<dbReference type="GO" id="GO:0005829">
    <property type="term" value="C:cytosol"/>
    <property type="evidence" value="ECO:0007669"/>
    <property type="project" value="TreeGrafter"/>
</dbReference>
<comment type="function">
    <text evidence="1 5">Catalyzes the conversion of D-ribulose 5-phosphate to formate and 3,4-dihydroxy-2-butanone 4-phosphate.</text>
</comment>
<comment type="cofactor">
    <cofactor evidence="5">
        <name>Mg(2+)</name>
        <dbReference type="ChEBI" id="CHEBI:18420"/>
    </cofactor>
    <cofactor evidence="5">
        <name>Mn(2+)</name>
        <dbReference type="ChEBI" id="CHEBI:29035"/>
    </cofactor>
    <text evidence="5">Binds 2 divalent metal cations per subunit. Magnesium or manganese.</text>
</comment>
<dbReference type="PANTHER" id="PTHR21327:SF18">
    <property type="entry name" value="3,4-DIHYDROXY-2-BUTANONE 4-PHOSPHATE SYNTHASE"/>
    <property type="match status" value="1"/>
</dbReference>
<comment type="similarity">
    <text evidence="5">Belongs to the DHBP synthase family.</text>
</comment>
<comment type="caution">
    <text evidence="6">The sequence shown here is derived from an EMBL/GenBank/DDBJ whole genome shotgun (WGS) entry which is preliminary data.</text>
</comment>
<keyword evidence="4 5" id="KW-0479">Metal-binding</keyword>
<dbReference type="GO" id="GO:0046872">
    <property type="term" value="F:metal ion binding"/>
    <property type="evidence" value="ECO:0007669"/>
    <property type="project" value="UniProtKB-KW"/>
</dbReference>
<keyword evidence="6" id="KW-0378">Hydrolase</keyword>
<evidence type="ECO:0000313" key="7">
    <source>
        <dbReference type="Proteomes" id="UP000319094"/>
    </source>
</evidence>
<dbReference type="SUPFAM" id="SSF55821">
    <property type="entry name" value="YrdC/RibB"/>
    <property type="match status" value="1"/>
</dbReference>
<dbReference type="GO" id="GO:0009231">
    <property type="term" value="P:riboflavin biosynthetic process"/>
    <property type="evidence" value="ECO:0007669"/>
    <property type="project" value="UniProtKB-UniPathway"/>
</dbReference>
<dbReference type="EC" id="4.1.99.12" evidence="5"/>
<comment type="subunit">
    <text evidence="5">Homodimer.</text>
</comment>
<keyword evidence="5" id="KW-0460">Magnesium</keyword>